<evidence type="ECO:0000256" key="1">
    <source>
        <dbReference type="SAM" id="MobiDB-lite"/>
    </source>
</evidence>
<feature type="compositionally biased region" description="Basic and acidic residues" evidence="1">
    <location>
        <begin position="213"/>
        <end position="223"/>
    </location>
</feature>
<feature type="compositionally biased region" description="Acidic residues" evidence="1">
    <location>
        <begin position="152"/>
        <end position="162"/>
    </location>
</feature>
<reference evidence="2 3" key="1">
    <citation type="journal article" date="2015" name="Fungal Genet. Biol.">
        <title>Evolution of novel wood decay mechanisms in Agaricales revealed by the genome sequences of Fistulina hepatica and Cylindrobasidium torrendii.</title>
        <authorList>
            <person name="Floudas D."/>
            <person name="Held B.W."/>
            <person name="Riley R."/>
            <person name="Nagy L.G."/>
            <person name="Koehler G."/>
            <person name="Ransdell A.S."/>
            <person name="Younus H."/>
            <person name="Chow J."/>
            <person name="Chiniquy J."/>
            <person name="Lipzen A."/>
            <person name="Tritt A."/>
            <person name="Sun H."/>
            <person name="Haridas S."/>
            <person name="LaButti K."/>
            <person name="Ohm R.A."/>
            <person name="Kues U."/>
            <person name="Blanchette R.A."/>
            <person name="Grigoriev I.V."/>
            <person name="Minto R.E."/>
            <person name="Hibbett D.S."/>
        </authorList>
    </citation>
    <scope>NUCLEOTIDE SEQUENCE [LARGE SCALE GENOMIC DNA]</scope>
    <source>
        <strain evidence="2 3">FP15055 ss-10</strain>
    </source>
</reference>
<evidence type="ECO:0000313" key="2">
    <source>
        <dbReference type="EMBL" id="KIY65008.1"/>
    </source>
</evidence>
<dbReference type="AlphaFoldDB" id="A0A0D7B341"/>
<feature type="compositionally biased region" description="Polar residues" evidence="1">
    <location>
        <begin position="23"/>
        <end position="47"/>
    </location>
</feature>
<accession>A0A0D7B341</accession>
<sequence>MSARQQFIPGGGGGAAAAAANARPSTARTNTPALRPSQDTPGGSNRPLNIDNFPRKGSGSQKLLSILDNTKDKSHSTPLRRLNTSTTNVHAPRPVLPSQSISPALVNHGEDLPVKKAHTSRNFFAGDMFPPAPLAQSESSSRLVAKRNHAEYDDEQEGDDSYEFGYSTSKRYKADNVRSLLSRSRSSFDVAQNEIQYPTDNLAAQASSPMSARHSDYQHDGSRRTHSPQPRSGHLEKSLLDAEREPSQSASQAVSEVGALQKILGCDPDLYVETHLETYNSLAEKWKTCTPEEWIAGADGQIAQFRDVCSLTPWQLSWISMSRFSIS</sequence>
<feature type="region of interest" description="Disordered" evidence="1">
    <location>
        <begin position="1"/>
        <end position="101"/>
    </location>
</feature>
<dbReference type="OrthoDB" id="3261714at2759"/>
<feature type="region of interest" description="Disordered" evidence="1">
    <location>
        <begin position="203"/>
        <end position="253"/>
    </location>
</feature>
<protein>
    <submittedName>
        <fullName evidence="2">Uncharacterized protein</fullName>
    </submittedName>
</protein>
<name>A0A0D7B341_9AGAR</name>
<dbReference type="EMBL" id="KN880608">
    <property type="protein sequence ID" value="KIY65008.1"/>
    <property type="molecule type" value="Genomic_DNA"/>
</dbReference>
<dbReference type="Proteomes" id="UP000054007">
    <property type="component" value="Unassembled WGS sequence"/>
</dbReference>
<feature type="region of interest" description="Disordered" evidence="1">
    <location>
        <begin position="134"/>
        <end position="163"/>
    </location>
</feature>
<organism evidence="2 3">
    <name type="scientific">Cylindrobasidium torrendii FP15055 ss-10</name>
    <dbReference type="NCBI Taxonomy" id="1314674"/>
    <lineage>
        <taxon>Eukaryota</taxon>
        <taxon>Fungi</taxon>
        <taxon>Dikarya</taxon>
        <taxon>Basidiomycota</taxon>
        <taxon>Agaricomycotina</taxon>
        <taxon>Agaricomycetes</taxon>
        <taxon>Agaricomycetidae</taxon>
        <taxon>Agaricales</taxon>
        <taxon>Marasmiineae</taxon>
        <taxon>Physalacriaceae</taxon>
        <taxon>Cylindrobasidium</taxon>
    </lineage>
</organism>
<proteinExistence type="predicted"/>
<feature type="compositionally biased region" description="Basic and acidic residues" evidence="1">
    <location>
        <begin position="233"/>
        <end position="246"/>
    </location>
</feature>
<evidence type="ECO:0000313" key="3">
    <source>
        <dbReference type="Proteomes" id="UP000054007"/>
    </source>
</evidence>
<gene>
    <name evidence="2" type="ORF">CYLTODRAFT_76989</name>
</gene>
<keyword evidence="3" id="KW-1185">Reference proteome</keyword>